<accession>A0A5M6BU20</accession>
<evidence type="ECO:0000313" key="2">
    <source>
        <dbReference type="Proteomes" id="UP000322225"/>
    </source>
</evidence>
<dbReference type="RefSeq" id="XP_031859284.1">
    <property type="nucleotide sequence ID" value="XM_032006449.1"/>
</dbReference>
<keyword evidence="2" id="KW-1185">Reference proteome</keyword>
<organism evidence="1 2">
    <name type="scientific">Kwoniella shandongensis</name>
    <dbReference type="NCBI Taxonomy" id="1734106"/>
    <lineage>
        <taxon>Eukaryota</taxon>
        <taxon>Fungi</taxon>
        <taxon>Dikarya</taxon>
        <taxon>Basidiomycota</taxon>
        <taxon>Agaricomycotina</taxon>
        <taxon>Tremellomycetes</taxon>
        <taxon>Tremellales</taxon>
        <taxon>Cryptococcaceae</taxon>
        <taxon>Kwoniella</taxon>
    </lineage>
</organism>
<proteinExistence type="predicted"/>
<gene>
    <name evidence="1" type="ORF">CI109_101309</name>
</gene>
<dbReference type="AlphaFoldDB" id="A0A5M6BU20"/>
<evidence type="ECO:0000313" key="1">
    <source>
        <dbReference type="EMBL" id="WWD16877.1"/>
    </source>
</evidence>
<dbReference type="Proteomes" id="UP000322225">
    <property type="component" value="Chromosome 2"/>
</dbReference>
<sequence length="215" mass="24193">MLEWVLPAPTSSFPSSDRADDSTSTENKIRLELCDSDFETAQTSRGFLHLFSGTWLPTGEDITADLLVRLKCFCKKWDCALGIRILDDLTSRFWTKTRGDTGRLLSAFTLAAKYDVPEICVKSFEEAHRSVAPYGEAGYSWLDPKGMSKENLEKIPTTYRTALFKTMEPYGARARPGYHDGDLLTRDFLDALAKAKKEEPKRGIADGPNKRARLE</sequence>
<protein>
    <submittedName>
        <fullName evidence="1">Uncharacterized protein</fullName>
    </submittedName>
</protein>
<name>A0A5M6BU20_9TREE</name>
<reference evidence="1" key="1">
    <citation type="submission" date="2017-08" db="EMBL/GenBank/DDBJ databases">
        <authorList>
            <person name="Cuomo C."/>
            <person name="Billmyre B."/>
            <person name="Heitman J."/>
        </authorList>
    </citation>
    <scope>NUCLEOTIDE SEQUENCE</scope>
    <source>
        <strain evidence="1">CBS 12478</strain>
    </source>
</reference>
<dbReference type="EMBL" id="CP144052">
    <property type="protein sequence ID" value="WWD16877.1"/>
    <property type="molecule type" value="Genomic_DNA"/>
</dbReference>
<dbReference type="KEGG" id="ksn:43590607"/>
<reference evidence="1" key="2">
    <citation type="submission" date="2024-01" db="EMBL/GenBank/DDBJ databases">
        <title>Comparative genomics of Cryptococcus and Kwoniella reveals pathogenesis evolution and contrasting modes of karyotype evolution via chromosome fusion or intercentromeric recombination.</title>
        <authorList>
            <person name="Coelho M.A."/>
            <person name="David-Palma M."/>
            <person name="Shea T."/>
            <person name="Bowers K."/>
            <person name="McGinley-Smith S."/>
            <person name="Mohammad A.W."/>
            <person name="Gnirke A."/>
            <person name="Yurkov A.M."/>
            <person name="Nowrousian M."/>
            <person name="Sun S."/>
            <person name="Cuomo C.A."/>
            <person name="Heitman J."/>
        </authorList>
    </citation>
    <scope>NUCLEOTIDE SEQUENCE</scope>
    <source>
        <strain evidence="1">CBS 12478</strain>
    </source>
</reference>
<dbReference type="GeneID" id="43590607"/>